<reference evidence="6" key="1">
    <citation type="journal article" date="2014" name="Proc. Natl. Acad. Sci. U.S.A.">
        <title>Extensive sampling of basidiomycete genomes demonstrates inadequacy of the white-rot/brown-rot paradigm for wood decay fungi.</title>
        <authorList>
            <person name="Riley R."/>
            <person name="Salamov A.A."/>
            <person name="Brown D.W."/>
            <person name="Nagy L.G."/>
            <person name="Floudas D."/>
            <person name="Held B.W."/>
            <person name="Levasseur A."/>
            <person name="Lombard V."/>
            <person name="Morin E."/>
            <person name="Otillar R."/>
            <person name="Lindquist E.A."/>
            <person name="Sun H."/>
            <person name="LaButti K.M."/>
            <person name="Schmutz J."/>
            <person name="Jabbour D."/>
            <person name="Luo H."/>
            <person name="Baker S.E."/>
            <person name="Pisabarro A.G."/>
            <person name="Walton J.D."/>
            <person name="Blanchette R.A."/>
            <person name="Henrissat B."/>
            <person name="Martin F."/>
            <person name="Cullen D."/>
            <person name="Hibbett D.S."/>
            <person name="Grigoriev I.V."/>
        </authorList>
    </citation>
    <scope>NUCLEOTIDE SEQUENCE [LARGE SCALE GENOMIC DNA]</scope>
    <source>
        <strain evidence="6">CBS 339.88</strain>
    </source>
</reference>
<gene>
    <name evidence="5" type="ORF">GALMADRAFT_257163</name>
</gene>
<keyword evidence="3" id="KW-1133">Transmembrane helix</keyword>
<dbReference type="Gene3D" id="3.40.50.720">
    <property type="entry name" value="NAD(P)-binding Rossmann-like Domain"/>
    <property type="match status" value="1"/>
</dbReference>
<keyword evidence="3" id="KW-0812">Transmembrane</keyword>
<dbReference type="PANTHER" id="PTHR10366">
    <property type="entry name" value="NAD DEPENDENT EPIMERASE/DEHYDRATASE"/>
    <property type="match status" value="1"/>
</dbReference>
<accession>A0A067SL84</accession>
<dbReference type="InterPro" id="IPR002225">
    <property type="entry name" value="3Beta_OHSteriod_DH/Estase"/>
</dbReference>
<dbReference type="GO" id="GO:0005783">
    <property type="term" value="C:endoplasmic reticulum"/>
    <property type="evidence" value="ECO:0007669"/>
    <property type="project" value="TreeGrafter"/>
</dbReference>
<feature type="transmembrane region" description="Helical" evidence="3">
    <location>
        <begin position="6"/>
        <end position="26"/>
    </location>
</feature>
<dbReference type="HOGENOM" id="CLU_045580_1_0_1"/>
<evidence type="ECO:0000313" key="6">
    <source>
        <dbReference type="Proteomes" id="UP000027222"/>
    </source>
</evidence>
<evidence type="ECO:0000313" key="5">
    <source>
        <dbReference type="EMBL" id="KDR68434.1"/>
    </source>
</evidence>
<dbReference type="PANTHER" id="PTHR10366:SF447">
    <property type="entry name" value="HYDROXYSTEROID DEHYDROGENASE_ISOMERASE FAMILY PROTEIN, PUTATIVE (AFU_ORTHOLOGUE AFUA_1G06450)-RELATED"/>
    <property type="match status" value="1"/>
</dbReference>
<keyword evidence="6" id="KW-1185">Reference proteome</keyword>
<keyword evidence="3" id="KW-0472">Membrane</keyword>
<dbReference type="InterPro" id="IPR036291">
    <property type="entry name" value="NAD(P)-bd_dom_sf"/>
</dbReference>
<evidence type="ECO:0000256" key="3">
    <source>
        <dbReference type="SAM" id="Phobius"/>
    </source>
</evidence>
<evidence type="ECO:0000256" key="1">
    <source>
        <dbReference type="ARBA" id="ARBA00023002"/>
    </source>
</evidence>
<dbReference type="OrthoDB" id="10058185at2759"/>
<organism evidence="5 6">
    <name type="scientific">Galerina marginata (strain CBS 339.88)</name>
    <dbReference type="NCBI Taxonomy" id="685588"/>
    <lineage>
        <taxon>Eukaryota</taxon>
        <taxon>Fungi</taxon>
        <taxon>Dikarya</taxon>
        <taxon>Basidiomycota</taxon>
        <taxon>Agaricomycotina</taxon>
        <taxon>Agaricomycetes</taxon>
        <taxon>Agaricomycetidae</taxon>
        <taxon>Agaricales</taxon>
        <taxon>Agaricineae</taxon>
        <taxon>Strophariaceae</taxon>
        <taxon>Galerina</taxon>
    </lineage>
</organism>
<dbReference type="Pfam" id="PF01073">
    <property type="entry name" value="3Beta_HSD"/>
    <property type="match status" value="1"/>
</dbReference>
<dbReference type="Proteomes" id="UP000027222">
    <property type="component" value="Unassembled WGS sequence"/>
</dbReference>
<evidence type="ECO:0000259" key="4">
    <source>
        <dbReference type="Pfam" id="PF01073"/>
    </source>
</evidence>
<dbReference type="InterPro" id="IPR050425">
    <property type="entry name" value="NAD(P)_dehydrat-like"/>
</dbReference>
<feature type="domain" description="3-beta hydroxysteroid dehydrogenase/isomerase" evidence="4">
    <location>
        <begin position="79"/>
        <end position="371"/>
    </location>
</feature>
<protein>
    <recommendedName>
        <fullName evidence="4">3-beta hydroxysteroid dehydrogenase/isomerase domain-containing protein</fullName>
    </recommendedName>
</protein>
<dbReference type="AlphaFoldDB" id="A0A067SL84"/>
<sequence length="530" mass="58202">MELLVAAHWAGIILSPSLLLVLYIYWNDRRLTTIPTSALYFGRKRTTVADVHATAERLANSPPIASKEVLPAKTGRRYIVVGGGGFLGGWIVTKLLERGEDYHSVRVLDLSPPTTHHFVKDALQKGVEYIKVDVTDRAALEAAFKAPWPKAAAAQQEPEITVFHTAANIRFYERHLEFLDRSARVNVGGTENVINASRAIGATVLVYTSSGSVGVHSTRLLLWPWEKEPQRFVQVINDDDSLFPKRHEDFFSNYAATKIRAEGLVRASDRASTGSASKKIIRTGCIRPGNGIFGPRGDMLCGAYLVRQTNPSWISAVLQSFSYVENCAVAHLCYEARLIELQAGSKNPDIGGQAFCIADPGPTPTYGDAYTTLETLSEGECTFPQLSPTTMLMVAHVLETYYRAHHALLSAGWGFAKSLPAVQGDIINLQPSLFYLTTVHLIFDDSRARLPPEKGGLGYIGAWTTEEGLHKTWEEHRSGLSRTDTRSAGISLSFGFGRMKGKAEKRMGKISDKVTDTMPGVAPMEVIPPK</sequence>
<keyword evidence="1" id="KW-0560">Oxidoreductase</keyword>
<evidence type="ECO:0000256" key="2">
    <source>
        <dbReference type="ARBA" id="ARBA00023445"/>
    </source>
</evidence>
<name>A0A067SL84_GALM3</name>
<dbReference type="GO" id="GO:0006696">
    <property type="term" value="P:ergosterol biosynthetic process"/>
    <property type="evidence" value="ECO:0007669"/>
    <property type="project" value="TreeGrafter"/>
</dbReference>
<dbReference type="EMBL" id="KL142408">
    <property type="protein sequence ID" value="KDR68434.1"/>
    <property type="molecule type" value="Genomic_DNA"/>
</dbReference>
<comment type="similarity">
    <text evidence="2">Belongs to the NAD(P)-dependent epimerase/dehydratase family. Dihydroflavonol-4-reductase subfamily.</text>
</comment>
<dbReference type="SUPFAM" id="SSF51735">
    <property type="entry name" value="NAD(P)-binding Rossmann-fold domains"/>
    <property type="match status" value="1"/>
</dbReference>
<proteinExistence type="inferred from homology"/>
<dbReference type="GO" id="GO:0000252">
    <property type="term" value="F:3-beta-hydroxysteroid dehydrogenase [NAD(P)+]/C4-decarboxylase activity"/>
    <property type="evidence" value="ECO:0007669"/>
    <property type="project" value="TreeGrafter"/>
</dbReference>
<dbReference type="STRING" id="685588.A0A067SL84"/>